<dbReference type="InterPro" id="IPR050257">
    <property type="entry name" value="eL8/uL1-like"/>
</dbReference>
<proteinExistence type="predicted"/>
<evidence type="ECO:0000256" key="1">
    <source>
        <dbReference type="SAM" id="MobiDB-lite"/>
    </source>
</evidence>
<dbReference type="PANTHER" id="PTHR23105">
    <property type="entry name" value="RIBOSOMAL PROTEIN L7AE FAMILY MEMBER"/>
    <property type="match status" value="1"/>
</dbReference>
<dbReference type="SUPFAM" id="SSF56808">
    <property type="entry name" value="Ribosomal protein L1"/>
    <property type="match status" value="1"/>
</dbReference>
<evidence type="ECO:0000313" key="3">
    <source>
        <dbReference type="Proteomes" id="UP001412239"/>
    </source>
</evidence>
<feature type="region of interest" description="Disordered" evidence="1">
    <location>
        <begin position="1"/>
        <end position="23"/>
    </location>
</feature>
<dbReference type="Proteomes" id="UP001412239">
    <property type="component" value="Unassembled WGS sequence"/>
</dbReference>
<protein>
    <recommendedName>
        <fullName evidence="4">Ribosomal protein L1</fullName>
    </recommendedName>
</protein>
<name>A0A292PYP2_9PEZI</name>
<evidence type="ECO:0000313" key="2">
    <source>
        <dbReference type="EMBL" id="CUS11517.1"/>
    </source>
</evidence>
<feature type="region of interest" description="Disordered" evidence="1">
    <location>
        <begin position="321"/>
        <end position="344"/>
    </location>
</feature>
<reference evidence="2" key="1">
    <citation type="submission" date="2015-10" db="EMBL/GenBank/DDBJ databases">
        <authorList>
            <person name="Regsiter A."/>
            <person name="william w."/>
        </authorList>
    </citation>
    <scope>NUCLEOTIDE SEQUENCE</scope>
    <source>
        <strain evidence="2">Montdore</strain>
    </source>
</reference>
<dbReference type="InterPro" id="IPR016095">
    <property type="entry name" value="Ribosomal_uL1_3-a/b-sand"/>
</dbReference>
<feature type="compositionally biased region" description="Polar residues" evidence="1">
    <location>
        <begin position="8"/>
        <end position="23"/>
    </location>
</feature>
<dbReference type="AlphaFoldDB" id="A0A292PYP2"/>
<dbReference type="Gene3D" id="3.40.50.790">
    <property type="match status" value="1"/>
</dbReference>
<dbReference type="InterPro" id="IPR028364">
    <property type="entry name" value="Ribosomal_uL1/biogenesis"/>
</dbReference>
<accession>A0A292PYP2</accession>
<organism evidence="2 3">
    <name type="scientific">Tuber aestivum</name>
    <name type="common">summer truffle</name>
    <dbReference type="NCBI Taxonomy" id="59557"/>
    <lineage>
        <taxon>Eukaryota</taxon>
        <taxon>Fungi</taxon>
        <taxon>Dikarya</taxon>
        <taxon>Ascomycota</taxon>
        <taxon>Pezizomycotina</taxon>
        <taxon>Pezizomycetes</taxon>
        <taxon>Pezizales</taxon>
        <taxon>Tuberaceae</taxon>
        <taxon>Tuber</taxon>
    </lineage>
</organism>
<dbReference type="GO" id="GO:0003723">
    <property type="term" value="F:RNA binding"/>
    <property type="evidence" value="ECO:0007669"/>
    <property type="project" value="InterPro"/>
</dbReference>
<gene>
    <name evidence="2" type="ORF">GSTUAT00004390001</name>
</gene>
<evidence type="ECO:0008006" key="4">
    <source>
        <dbReference type="Google" id="ProtNLM"/>
    </source>
</evidence>
<keyword evidence="3" id="KW-1185">Reference proteome</keyword>
<sequence length="344" mass="38080">MPDKKVITKSSTGEKSAEPISNSPYQLDNAQVLKACKALLKYVKEKQAESAKSKKANLLEDPENPTPETIWLNLTMKKYQTAQARSDVTFPSSLLLCISILNKVISILPHPLRDPQTTTICLIVKDPQRTYKDLIAASPTLSAVIKKVIGVSKLRAKFKSFESRRLLADSYDLFLADDRVVCMLPAIVGKSFYSRSTKVPIPLSVSPVERLQREVDNCLKATYLHLNAAASSSLRVGLSTFTPEMVGENVSAVVERVVEGGKGVRKVGVPGGWRGLRSLHLKSPESAALPLWLAQELCEGSDVLRDGEREELAAKEVIRKAKSKEKRKKKKMEKRQARISGEQE</sequence>
<dbReference type="Pfam" id="PF00687">
    <property type="entry name" value="Ribosomal_L1"/>
    <property type="match status" value="1"/>
</dbReference>
<dbReference type="InterPro" id="IPR023674">
    <property type="entry name" value="Ribosomal_uL1-like"/>
</dbReference>
<dbReference type="EMBL" id="LN891019">
    <property type="protein sequence ID" value="CUS11517.1"/>
    <property type="molecule type" value="Genomic_DNA"/>
</dbReference>
<feature type="compositionally biased region" description="Basic residues" evidence="1">
    <location>
        <begin position="321"/>
        <end position="333"/>
    </location>
</feature>